<protein>
    <recommendedName>
        <fullName evidence="4">TonB-dependent receptor plug domain-containing protein</fullName>
    </recommendedName>
</protein>
<evidence type="ECO:0000256" key="1">
    <source>
        <dbReference type="SAM" id="SignalP"/>
    </source>
</evidence>
<proteinExistence type="predicted"/>
<comment type="caution">
    <text evidence="2">The sequence shown here is derived from an EMBL/GenBank/DDBJ whole genome shotgun (WGS) entry which is preliminary data.</text>
</comment>
<name>N9AK42_9GAMM</name>
<dbReference type="SUPFAM" id="SSF56935">
    <property type="entry name" value="Porins"/>
    <property type="match status" value="1"/>
</dbReference>
<dbReference type="Gene3D" id="2.170.130.10">
    <property type="entry name" value="TonB-dependent receptor, plug domain"/>
    <property type="match status" value="1"/>
</dbReference>
<dbReference type="Proteomes" id="UP000018440">
    <property type="component" value="Unassembled WGS sequence"/>
</dbReference>
<evidence type="ECO:0000313" key="2">
    <source>
        <dbReference type="EMBL" id="ENV44010.1"/>
    </source>
</evidence>
<sequence length="101" mass="10627">MNTPFLKSALAFAVLSALAVQTQAEVQSVDNTKELQESTSSLEAPTSDAVKLNTIVVTTAGGYEQNIADAAATISVITGEELAKKSYSDVTDALKMSRVFL</sequence>
<evidence type="ECO:0000313" key="3">
    <source>
        <dbReference type="Proteomes" id="UP000018440"/>
    </source>
</evidence>
<dbReference type="EMBL" id="APPQ01000026">
    <property type="protein sequence ID" value="ENV44010.1"/>
    <property type="molecule type" value="Genomic_DNA"/>
</dbReference>
<evidence type="ECO:0008006" key="4">
    <source>
        <dbReference type="Google" id="ProtNLM"/>
    </source>
</evidence>
<organism evidence="2 3">
    <name type="scientific">Acinetobacter schindleri CIP 107287</name>
    <dbReference type="NCBI Taxonomy" id="1217988"/>
    <lineage>
        <taxon>Bacteria</taxon>
        <taxon>Pseudomonadati</taxon>
        <taxon>Pseudomonadota</taxon>
        <taxon>Gammaproteobacteria</taxon>
        <taxon>Moraxellales</taxon>
        <taxon>Moraxellaceae</taxon>
        <taxon>Acinetobacter</taxon>
    </lineage>
</organism>
<keyword evidence="1" id="KW-0732">Signal</keyword>
<feature type="chain" id="PRO_5004139409" description="TonB-dependent receptor plug domain-containing protein" evidence="1">
    <location>
        <begin position="25"/>
        <end position="101"/>
    </location>
</feature>
<feature type="signal peptide" evidence="1">
    <location>
        <begin position="1"/>
        <end position="24"/>
    </location>
</feature>
<dbReference type="InterPro" id="IPR037066">
    <property type="entry name" value="Plug_dom_sf"/>
</dbReference>
<dbReference type="AlphaFoldDB" id="N9AK42"/>
<accession>N9AK42</accession>
<dbReference type="PATRIC" id="fig|1217988.3.peg.1831"/>
<reference evidence="2 3" key="1">
    <citation type="submission" date="2013-02" db="EMBL/GenBank/DDBJ databases">
        <title>The Genome Sequence of Acinetobacter schindleri CIP 107287.</title>
        <authorList>
            <consortium name="The Broad Institute Genome Sequencing Platform"/>
            <consortium name="The Broad Institute Genome Sequencing Center for Infectious Disease"/>
            <person name="Cerqueira G."/>
            <person name="Feldgarden M."/>
            <person name="Courvalin P."/>
            <person name="Perichon B."/>
            <person name="Grillot-Courvalin C."/>
            <person name="Clermont D."/>
            <person name="Rocha E."/>
            <person name="Yoon E.-J."/>
            <person name="Nemec A."/>
            <person name="Walker B."/>
            <person name="Young S.K."/>
            <person name="Zeng Q."/>
            <person name="Gargeya S."/>
            <person name="Fitzgerald M."/>
            <person name="Haas B."/>
            <person name="Abouelleil A."/>
            <person name="Alvarado L."/>
            <person name="Arachchi H.M."/>
            <person name="Berlin A.M."/>
            <person name="Chapman S.B."/>
            <person name="Dewar J."/>
            <person name="Goldberg J."/>
            <person name="Griggs A."/>
            <person name="Gujja S."/>
            <person name="Hansen M."/>
            <person name="Howarth C."/>
            <person name="Imamovic A."/>
            <person name="Larimer J."/>
            <person name="McCowan C."/>
            <person name="Murphy C."/>
            <person name="Neiman D."/>
            <person name="Pearson M."/>
            <person name="Priest M."/>
            <person name="Roberts A."/>
            <person name="Saif S."/>
            <person name="Shea T."/>
            <person name="Sisk P."/>
            <person name="Sykes S."/>
            <person name="Wortman J."/>
            <person name="Nusbaum C."/>
            <person name="Birren B."/>
        </authorList>
    </citation>
    <scope>NUCLEOTIDE SEQUENCE [LARGE SCALE GENOMIC DNA]</scope>
    <source>
        <strain evidence="2 3">CIP 107287</strain>
    </source>
</reference>
<dbReference type="HOGENOM" id="CLU_2285347_0_0_6"/>
<dbReference type="RefSeq" id="WP_004893444.1">
    <property type="nucleotide sequence ID" value="NZ_KB849576.1"/>
</dbReference>
<gene>
    <name evidence="2" type="ORF">F955_01890</name>
</gene>